<dbReference type="AlphaFoldDB" id="X0Z7Z7"/>
<organism evidence="1">
    <name type="scientific">marine sediment metagenome</name>
    <dbReference type="NCBI Taxonomy" id="412755"/>
    <lineage>
        <taxon>unclassified sequences</taxon>
        <taxon>metagenomes</taxon>
        <taxon>ecological metagenomes</taxon>
    </lineage>
</organism>
<evidence type="ECO:0000313" key="1">
    <source>
        <dbReference type="EMBL" id="GAG65249.1"/>
    </source>
</evidence>
<protein>
    <submittedName>
        <fullName evidence="1">Uncharacterized protein</fullName>
    </submittedName>
</protein>
<name>X0Z7Z7_9ZZZZ</name>
<feature type="non-terminal residue" evidence="1">
    <location>
        <position position="1"/>
    </location>
</feature>
<dbReference type="EMBL" id="BART01004029">
    <property type="protein sequence ID" value="GAG65249.1"/>
    <property type="molecule type" value="Genomic_DNA"/>
</dbReference>
<gene>
    <name evidence="1" type="ORF">S01H4_10493</name>
</gene>
<sequence length="57" mass="6582">ETKRAKILMLEVPYNIWEALDAETVKRKGPMGRLELQATTIELLAERLKELGYILPQ</sequence>
<proteinExistence type="predicted"/>
<comment type="caution">
    <text evidence="1">The sequence shown here is derived from an EMBL/GenBank/DDBJ whole genome shotgun (WGS) entry which is preliminary data.</text>
</comment>
<accession>X0Z7Z7</accession>
<reference evidence="1" key="1">
    <citation type="journal article" date="2014" name="Front. Microbiol.">
        <title>High frequency of phylogenetically diverse reductive dehalogenase-homologous genes in deep subseafloor sedimentary metagenomes.</title>
        <authorList>
            <person name="Kawai M."/>
            <person name="Futagami T."/>
            <person name="Toyoda A."/>
            <person name="Takaki Y."/>
            <person name="Nishi S."/>
            <person name="Hori S."/>
            <person name="Arai W."/>
            <person name="Tsubouchi T."/>
            <person name="Morono Y."/>
            <person name="Uchiyama I."/>
            <person name="Ito T."/>
            <person name="Fujiyama A."/>
            <person name="Inagaki F."/>
            <person name="Takami H."/>
        </authorList>
    </citation>
    <scope>NUCLEOTIDE SEQUENCE</scope>
    <source>
        <strain evidence="1">Expedition CK06-06</strain>
    </source>
</reference>